<keyword evidence="3" id="KW-1185">Reference proteome</keyword>
<dbReference type="KEGG" id="cef:CE0276"/>
<organism evidence="2 3">
    <name type="scientific">Corynebacterium efficiens (strain DSM 44549 / YS-314 / AJ 12310 / JCM 11189 / NBRC 100395)</name>
    <dbReference type="NCBI Taxonomy" id="196164"/>
    <lineage>
        <taxon>Bacteria</taxon>
        <taxon>Bacillati</taxon>
        <taxon>Actinomycetota</taxon>
        <taxon>Actinomycetes</taxon>
        <taxon>Mycobacteriales</taxon>
        <taxon>Corynebacteriaceae</taxon>
        <taxon>Corynebacterium</taxon>
    </lineage>
</organism>
<dbReference type="HOGENOM" id="CLU_115304_0_0_11"/>
<sequence length="235" mass="25168">MTFPPPDPGVLEKEPRTSVNGNPLPPSRFKEPHVKRTAIILATLSLTLAGCSATNQDPAPTNDAADTTATNGTAATQDQFLASHGLADLDASQIIDHLDALPVAERPTDLIASVRTDELVLSDDNQELVLDLPENQTYVSIAPYLTQTHDCFYHSLTTCLGELGNEPVHVTITDEASGEVLVDEQATTFDNGFVGFWLPSETTGTIEITHQDRTGTTAFSTSDDGATCVTDLRMT</sequence>
<protein>
    <submittedName>
        <fullName evidence="2">Uncharacterized protein</fullName>
    </submittedName>
</protein>
<dbReference type="STRING" id="196164.gene:10740673"/>
<dbReference type="eggNOG" id="ENOG502ZBTG">
    <property type="taxonomic scope" value="Bacteria"/>
</dbReference>
<dbReference type="AlphaFoldDB" id="Q8FTV2"/>
<feature type="region of interest" description="Disordered" evidence="1">
    <location>
        <begin position="1"/>
        <end position="30"/>
    </location>
</feature>
<name>Q8FTV2_COREF</name>
<dbReference type="Proteomes" id="UP000001409">
    <property type="component" value="Chromosome"/>
</dbReference>
<dbReference type="InterPro" id="IPR047808">
    <property type="entry name" value="CueP-like"/>
</dbReference>
<evidence type="ECO:0000313" key="2">
    <source>
        <dbReference type="EMBL" id="BAC17086.1"/>
    </source>
</evidence>
<dbReference type="NCBIfam" id="NF038094">
    <property type="entry name" value="CueP_fam"/>
    <property type="match status" value="1"/>
</dbReference>
<evidence type="ECO:0000313" key="3">
    <source>
        <dbReference type="Proteomes" id="UP000001409"/>
    </source>
</evidence>
<dbReference type="EMBL" id="BA000035">
    <property type="protein sequence ID" value="BAC17086.1"/>
    <property type="molecule type" value="Genomic_DNA"/>
</dbReference>
<dbReference type="Pfam" id="PF21172">
    <property type="entry name" value="CueP"/>
    <property type="match status" value="1"/>
</dbReference>
<proteinExistence type="predicted"/>
<accession>Q8FTV2</accession>
<reference evidence="2 3" key="1">
    <citation type="journal article" date="2003" name="Genome Res.">
        <title>Comparative complete genome sequence analysis of the amino acid replacements responsible for the thermostability of Corynebacterium efficiens.</title>
        <authorList>
            <person name="Nishio Y."/>
            <person name="Nakamura Y."/>
            <person name="Kawarabayasi Y."/>
            <person name="Usuda Y."/>
            <person name="Kimura E."/>
            <person name="Sugimoto S."/>
            <person name="Matsui K."/>
            <person name="Yamagishi A."/>
            <person name="Kikuchi H."/>
            <person name="Ikeo K."/>
            <person name="Gojobori T."/>
        </authorList>
    </citation>
    <scope>NUCLEOTIDE SEQUENCE [LARGE SCALE GENOMIC DNA]</scope>
    <source>
        <strain evidence="3">DSM 44549 / YS-314 / AJ 12310 / JCM 11189 / NBRC 100395</strain>
    </source>
</reference>
<evidence type="ECO:0000256" key="1">
    <source>
        <dbReference type="SAM" id="MobiDB-lite"/>
    </source>
</evidence>
<dbReference type="Gene3D" id="2.60.40.3700">
    <property type="match status" value="1"/>
</dbReference>